<evidence type="ECO:0000313" key="3">
    <source>
        <dbReference type="EMBL" id="MBB4724601.1"/>
    </source>
</evidence>
<gene>
    <name evidence="3" type="ORF">FHY32_002970</name>
</gene>
<dbReference type="SUPFAM" id="SSF55874">
    <property type="entry name" value="ATPase domain of HSP90 chaperone/DNA topoisomerase II/histidine kinase"/>
    <property type="match status" value="1"/>
</dbReference>
<evidence type="ECO:0000259" key="2">
    <source>
        <dbReference type="Pfam" id="PF06580"/>
    </source>
</evidence>
<feature type="transmembrane region" description="Helical" evidence="1">
    <location>
        <begin position="116"/>
        <end position="134"/>
    </location>
</feature>
<keyword evidence="1" id="KW-1133">Transmembrane helix</keyword>
<dbReference type="PANTHER" id="PTHR34220:SF7">
    <property type="entry name" value="SENSOR HISTIDINE KINASE YPDA"/>
    <property type="match status" value="1"/>
</dbReference>
<accession>A0AAW3U717</accession>
<dbReference type="AlphaFoldDB" id="A0AAW3U717"/>
<evidence type="ECO:0000313" key="4">
    <source>
        <dbReference type="Proteomes" id="UP000576603"/>
    </source>
</evidence>
<dbReference type="RefSeq" id="WP_228734544.1">
    <property type="nucleotide sequence ID" value="NZ_JACHNK010000006.1"/>
</dbReference>
<reference evidence="3 4" key="1">
    <citation type="submission" date="2020-08" db="EMBL/GenBank/DDBJ databases">
        <title>Studying the diversity of plant-associated saprophytic bacteria and their role in host health and plant-pathogen interactions.</title>
        <authorList>
            <person name="Potnis N."/>
        </authorList>
    </citation>
    <scope>NUCLEOTIDE SEQUENCE [LARGE SCALE GENOMIC DNA]</scope>
    <source>
        <strain evidence="3 4">CFBP 7922</strain>
    </source>
</reference>
<feature type="transmembrane region" description="Helical" evidence="1">
    <location>
        <begin position="7"/>
        <end position="25"/>
    </location>
</feature>
<feature type="transmembrane region" description="Helical" evidence="1">
    <location>
        <begin position="37"/>
        <end position="56"/>
    </location>
</feature>
<dbReference type="Pfam" id="PF06580">
    <property type="entry name" value="His_kinase"/>
    <property type="match status" value="1"/>
</dbReference>
<feature type="domain" description="Signal transduction histidine kinase internal region" evidence="2">
    <location>
        <begin position="159"/>
        <end position="238"/>
    </location>
</feature>
<protein>
    <recommendedName>
        <fullName evidence="2">Signal transduction histidine kinase internal region domain-containing protein</fullName>
    </recommendedName>
</protein>
<feature type="transmembrane region" description="Helical" evidence="1">
    <location>
        <begin position="76"/>
        <end position="96"/>
    </location>
</feature>
<dbReference type="InterPro" id="IPR036890">
    <property type="entry name" value="HATPase_C_sf"/>
</dbReference>
<proteinExistence type="predicted"/>
<dbReference type="EMBL" id="JACHNL010000006">
    <property type="protein sequence ID" value="MBB4724601.1"/>
    <property type="molecule type" value="Genomic_DNA"/>
</dbReference>
<dbReference type="Proteomes" id="UP000576603">
    <property type="component" value="Unassembled WGS sequence"/>
</dbReference>
<keyword evidence="1" id="KW-0812">Transmembrane</keyword>
<keyword evidence="1" id="KW-0472">Membrane</keyword>
<sequence length="346" mass="37505">MRGVGRMFWLMQALGWSLFLAIAYVARPSEEAVPDGLQLAAVAGFSVGGLLGSLLLRRLYRTLQADGYGEVRWLGLLLVASLLAALGVDVAVHGVLLGLRGFSPGLMALSEAQPMIAGTALLWPAYIAWSLLYLSISRQTRLAEATRHQNDLRLALKEAQLQRLLGHISPHFTFNTLNNIRALILIDPELAREQITRFASTLRYQFTGGEEALVTVDEEMAVVRDYLGLVGMQLGKRLRYAEHVDAAALLRRVPRFCVQLLVENAIKHGLGLSSSVGDLQVGIAVQDDALHIHVRNSGQLQAGGSGGTGLANLRQRLQLSFGSHAGLQLHEEGTCVVAHVWIGEGA</sequence>
<comment type="caution">
    <text evidence="3">The sequence shown here is derived from an EMBL/GenBank/DDBJ whole genome shotgun (WGS) entry which is preliminary data.</text>
</comment>
<evidence type="ECO:0000256" key="1">
    <source>
        <dbReference type="SAM" id="Phobius"/>
    </source>
</evidence>
<dbReference type="PANTHER" id="PTHR34220">
    <property type="entry name" value="SENSOR HISTIDINE KINASE YPDA"/>
    <property type="match status" value="1"/>
</dbReference>
<dbReference type="InterPro" id="IPR050640">
    <property type="entry name" value="Bact_2-comp_sensor_kinase"/>
</dbReference>
<dbReference type="GO" id="GO:0000155">
    <property type="term" value="F:phosphorelay sensor kinase activity"/>
    <property type="evidence" value="ECO:0007669"/>
    <property type="project" value="InterPro"/>
</dbReference>
<dbReference type="InterPro" id="IPR010559">
    <property type="entry name" value="Sig_transdc_His_kin_internal"/>
</dbReference>
<name>A0AAW3U717_XANEU</name>
<organism evidence="3 4">
    <name type="scientific">Xanthomonas euvesicatoria</name>
    <dbReference type="NCBI Taxonomy" id="456327"/>
    <lineage>
        <taxon>Bacteria</taxon>
        <taxon>Pseudomonadati</taxon>
        <taxon>Pseudomonadota</taxon>
        <taxon>Gammaproteobacteria</taxon>
        <taxon>Lysobacterales</taxon>
        <taxon>Lysobacteraceae</taxon>
        <taxon>Xanthomonas</taxon>
    </lineage>
</organism>
<dbReference type="GO" id="GO:0016020">
    <property type="term" value="C:membrane"/>
    <property type="evidence" value="ECO:0007669"/>
    <property type="project" value="InterPro"/>
</dbReference>
<dbReference type="Gene3D" id="3.30.565.10">
    <property type="entry name" value="Histidine kinase-like ATPase, C-terminal domain"/>
    <property type="match status" value="1"/>
</dbReference>